<comment type="pathway">
    <text evidence="2">Cofactor biosynthesis; tetrahydrofolate biosynthesis; 7,8-dihydrofolate from 2-amino-4-hydroxy-6-hydroxymethyl-7,8-dihydropteridine diphosphate and 4-aminobenzoate: step 2/2.</text>
</comment>
<keyword evidence="10" id="KW-0460">Magnesium</keyword>
<dbReference type="Gene3D" id="3.40.1190.10">
    <property type="entry name" value="Mur-like, catalytic domain"/>
    <property type="match status" value="1"/>
</dbReference>
<evidence type="ECO:0000256" key="7">
    <source>
        <dbReference type="ARBA" id="ARBA00022723"/>
    </source>
</evidence>
<evidence type="ECO:0000256" key="3">
    <source>
        <dbReference type="ARBA" id="ARBA00005150"/>
    </source>
</evidence>
<dbReference type="EMBL" id="CP033004">
    <property type="protein sequence ID" value="QCI23194.1"/>
    <property type="molecule type" value="Genomic_DNA"/>
</dbReference>
<feature type="domain" description="Mur ligase central" evidence="18">
    <location>
        <begin position="51"/>
        <end position="224"/>
    </location>
</feature>
<evidence type="ECO:0000256" key="6">
    <source>
        <dbReference type="ARBA" id="ARBA00022598"/>
    </source>
</evidence>
<evidence type="ECO:0000313" key="19">
    <source>
        <dbReference type="EMBL" id="QCI23194.1"/>
    </source>
</evidence>
<dbReference type="NCBIfam" id="TIGR01499">
    <property type="entry name" value="folC"/>
    <property type="match status" value="1"/>
</dbReference>
<dbReference type="PROSITE" id="PS01011">
    <property type="entry name" value="FOLYLPOLYGLU_SYNT_1"/>
    <property type="match status" value="1"/>
</dbReference>
<evidence type="ECO:0000256" key="10">
    <source>
        <dbReference type="ARBA" id="ARBA00022842"/>
    </source>
</evidence>
<dbReference type="InterPro" id="IPR013221">
    <property type="entry name" value="Mur_ligase_cen"/>
</dbReference>
<dbReference type="InterPro" id="IPR004101">
    <property type="entry name" value="Mur_ligase_C"/>
</dbReference>
<dbReference type="SUPFAM" id="SSF53244">
    <property type="entry name" value="MurD-like peptide ligases, peptide-binding domain"/>
    <property type="match status" value="1"/>
</dbReference>
<keyword evidence="7" id="KW-0479">Metal-binding</keyword>
<dbReference type="RefSeq" id="WP_158336390.1">
    <property type="nucleotide sequence ID" value="NZ_CP033004.1"/>
</dbReference>
<evidence type="ECO:0000313" key="20">
    <source>
        <dbReference type="Proteomes" id="UP000298566"/>
    </source>
</evidence>
<dbReference type="Pfam" id="PF08245">
    <property type="entry name" value="Mur_ligase_M"/>
    <property type="match status" value="1"/>
</dbReference>
<comment type="catalytic activity">
    <reaction evidence="15">
        <text>7,8-dihydropteroate + L-glutamate + ATP = 7,8-dihydrofolate + ADP + phosphate + H(+)</text>
        <dbReference type="Rhea" id="RHEA:23584"/>
        <dbReference type="ChEBI" id="CHEBI:15378"/>
        <dbReference type="ChEBI" id="CHEBI:17839"/>
        <dbReference type="ChEBI" id="CHEBI:29985"/>
        <dbReference type="ChEBI" id="CHEBI:30616"/>
        <dbReference type="ChEBI" id="CHEBI:43474"/>
        <dbReference type="ChEBI" id="CHEBI:57451"/>
        <dbReference type="ChEBI" id="CHEBI:456216"/>
        <dbReference type="EC" id="6.3.2.12"/>
    </reaction>
</comment>
<dbReference type="InterPro" id="IPR036565">
    <property type="entry name" value="Mur-like_cat_sf"/>
</dbReference>
<dbReference type="UniPathway" id="UPA00077">
    <property type="reaction ID" value="UER00157"/>
</dbReference>
<evidence type="ECO:0000256" key="13">
    <source>
        <dbReference type="ARBA" id="ARBA00047808"/>
    </source>
</evidence>
<comment type="function">
    <text evidence="1 16">Functions in two distinct reactions of the de novo folate biosynthetic pathway. Catalyzes the addition of a glutamate residue to dihydropteroate (7,8-dihydropteroate or H2Pte) to form dihydrofolate (7,8-dihydrofolate monoglutamate or H2Pte-Glu). Also catalyzes successive additions of L-glutamate to tetrahydrofolate or 10-formyltetrahydrofolate or 5,10-methylenetetrahydrofolate, leading to folylpolyglutamate derivatives.</text>
</comment>
<dbReference type="GO" id="GO:0005737">
    <property type="term" value="C:cytoplasm"/>
    <property type="evidence" value="ECO:0007669"/>
    <property type="project" value="TreeGrafter"/>
</dbReference>
<dbReference type="GO" id="GO:0008841">
    <property type="term" value="F:dihydrofolate synthase activity"/>
    <property type="evidence" value="ECO:0007669"/>
    <property type="project" value="UniProtKB-EC"/>
</dbReference>
<comment type="similarity">
    <text evidence="4 16">Belongs to the folylpolyglutamate synthase family.</text>
</comment>
<dbReference type="GO" id="GO:0005524">
    <property type="term" value="F:ATP binding"/>
    <property type="evidence" value="ECO:0007669"/>
    <property type="project" value="UniProtKB-KW"/>
</dbReference>
<evidence type="ECO:0000259" key="17">
    <source>
        <dbReference type="Pfam" id="PF02875"/>
    </source>
</evidence>
<protein>
    <recommendedName>
        <fullName evidence="5 16">Dihydrofolate synthase/folylpolyglutamate synthase</fullName>
    </recommendedName>
</protein>
<dbReference type="Proteomes" id="UP000298566">
    <property type="component" value="Chromosome"/>
</dbReference>
<evidence type="ECO:0000256" key="15">
    <source>
        <dbReference type="ARBA" id="ARBA00049161"/>
    </source>
</evidence>
<evidence type="ECO:0000256" key="9">
    <source>
        <dbReference type="ARBA" id="ARBA00022840"/>
    </source>
</evidence>
<accession>A0A4D6YAZ0</accession>
<proteinExistence type="inferred from homology"/>
<sequence>MKNNIIKQFSFYEWLNYIEKFRINIEHRKHNVICIARKLGILPLNAFIYIVGGTNGKGTTCFVLEKILLGLGYRVGLYTSPHLFQYTERLRINGRELNKNLHVLSFIRTEQARDTLSLTYYEFITLSALYLLRYSELDVIILEVGLGGRLDTTNIINPNISIITNIGLDHTEILGNNRDLIGFEKAGILRKNKIAIISEKNLPRSLKYIIKKDRVRLKLINKDWFYKKYNNSWAFISKEFHCLNLPIPKVSLIDTATALAALSESKCFINKNVVKHCISQISIPGRFQILSYNPKVILDVAHNFHATTYLSKQLIDIKGFSRIYAIVGILKNKDIKNVFLPLISVVDYWYCITLQTNRSVSAEIIVQYLPIGSSIICSSTKHAWNKIQNIVSTRDIIIAFGSFFTVYEMYKMLKFK</sequence>
<dbReference type="PANTHER" id="PTHR11136:SF0">
    <property type="entry name" value="DIHYDROFOLATE SYNTHETASE-RELATED"/>
    <property type="match status" value="1"/>
</dbReference>
<dbReference type="InterPro" id="IPR018109">
    <property type="entry name" value="Folylpolyglutamate_synth_CS"/>
</dbReference>
<evidence type="ECO:0000256" key="2">
    <source>
        <dbReference type="ARBA" id="ARBA00004799"/>
    </source>
</evidence>
<dbReference type="PIRSF" id="PIRSF001563">
    <property type="entry name" value="Folylpolyglu_synth"/>
    <property type="match status" value="1"/>
</dbReference>
<dbReference type="GO" id="GO:0046872">
    <property type="term" value="F:metal ion binding"/>
    <property type="evidence" value="ECO:0007669"/>
    <property type="project" value="UniProtKB-KW"/>
</dbReference>
<evidence type="ECO:0000256" key="16">
    <source>
        <dbReference type="PIRNR" id="PIRNR001563"/>
    </source>
</evidence>
<dbReference type="AlphaFoldDB" id="A0A4D6YAZ0"/>
<evidence type="ECO:0000256" key="12">
    <source>
        <dbReference type="ARBA" id="ARBA00047493"/>
    </source>
</evidence>
<comment type="catalytic activity">
    <reaction evidence="14">
        <text>(6R)-5,10-methylenetetrahydrofolyl-(gamma-L-Glu)(n) + L-glutamate + ATP = (6R)-5,10-methylenetetrahydrofolyl-(gamma-L-Glu)(n+1) + ADP + phosphate + H(+)</text>
        <dbReference type="Rhea" id="RHEA:51912"/>
        <dbReference type="Rhea" id="RHEA-COMP:13257"/>
        <dbReference type="Rhea" id="RHEA-COMP:13258"/>
        <dbReference type="ChEBI" id="CHEBI:15378"/>
        <dbReference type="ChEBI" id="CHEBI:29985"/>
        <dbReference type="ChEBI" id="CHEBI:30616"/>
        <dbReference type="ChEBI" id="CHEBI:43474"/>
        <dbReference type="ChEBI" id="CHEBI:136572"/>
        <dbReference type="ChEBI" id="CHEBI:456216"/>
        <dbReference type="EC" id="6.3.2.17"/>
    </reaction>
</comment>
<evidence type="ECO:0000256" key="14">
    <source>
        <dbReference type="ARBA" id="ARBA00049035"/>
    </source>
</evidence>
<comment type="catalytic activity">
    <reaction evidence="12">
        <text>(6S)-5,6,7,8-tetrahydrofolyl-(gamma-L-Glu)(n) + L-glutamate + ATP = (6S)-5,6,7,8-tetrahydrofolyl-(gamma-L-Glu)(n+1) + ADP + phosphate + H(+)</text>
        <dbReference type="Rhea" id="RHEA:10580"/>
        <dbReference type="Rhea" id="RHEA-COMP:14738"/>
        <dbReference type="Rhea" id="RHEA-COMP:14740"/>
        <dbReference type="ChEBI" id="CHEBI:15378"/>
        <dbReference type="ChEBI" id="CHEBI:29985"/>
        <dbReference type="ChEBI" id="CHEBI:30616"/>
        <dbReference type="ChEBI" id="CHEBI:43474"/>
        <dbReference type="ChEBI" id="CHEBI:141005"/>
        <dbReference type="ChEBI" id="CHEBI:456216"/>
        <dbReference type="EC" id="6.3.2.17"/>
    </reaction>
</comment>
<comment type="catalytic activity">
    <reaction evidence="13">
        <text>10-formyltetrahydrofolyl-(gamma-L-Glu)(n) + L-glutamate + ATP = 10-formyltetrahydrofolyl-(gamma-L-Glu)(n+1) + ADP + phosphate + H(+)</text>
        <dbReference type="Rhea" id="RHEA:51904"/>
        <dbReference type="Rhea" id="RHEA-COMP:13088"/>
        <dbReference type="Rhea" id="RHEA-COMP:14300"/>
        <dbReference type="ChEBI" id="CHEBI:15378"/>
        <dbReference type="ChEBI" id="CHEBI:29985"/>
        <dbReference type="ChEBI" id="CHEBI:30616"/>
        <dbReference type="ChEBI" id="CHEBI:43474"/>
        <dbReference type="ChEBI" id="CHEBI:134413"/>
        <dbReference type="ChEBI" id="CHEBI:456216"/>
        <dbReference type="EC" id="6.3.2.17"/>
    </reaction>
</comment>
<dbReference type="SUPFAM" id="SSF53623">
    <property type="entry name" value="MurD-like peptide ligases, catalytic domain"/>
    <property type="match status" value="1"/>
</dbReference>
<keyword evidence="8 16" id="KW-0547">Nucleotide-binding</keyword>
<evidence type="ECO:0000256" key="1">
    <source>
        <dbReference type="ARBA" id="ARBA00002714"/>
    </source>
</evidence>
<dbReference type="PROSITE" id="PS01012">
    <property type="entry name" value="FOLYLPOLYGLU_SYNT_2"/>
    <property type="match status" value="1"/>
</dbReference>
<keyword evidence="11" id="KW-0289">Folate biosynthesis</keyword>
<keyword evidence="9 16" id="KW-0067">ATP-binding</keyword>
<dbReference type="InterPro" id="IPR001645">
    <property type="entry name" value="Folylpolyglutamate_synth"/>
</dbReference>
<dbReference type="GO" id="GO:0046654">
    <property type="term" value="P:tetrahydrofolate biosynthetic process"/>
    <property type="evidence" value="ECO:0007669"/>
    <property type="project" value="UniProtKB-UniPathway"/>
</dbReference>
<dbReference type="Gene3D" id="3.90.190.20">
    <property type="entry name" value="Mur ligase, C-terminal domain"/>
    <property type="match status" value="1"/>
</dbReference>
<organism evidence="19 20">
    <name type="scientific">Buchnera aphidicola subsp. Melaphis rhois</name>
    <dbReference type="NCBI Taxonomy" id="118103"/>
    <lineage>
        <taxon>Bacteria</taxon>
        <taxon>Pseudomonadati</taxon>
        <taxon>Pseudomonadota</taxon>
        <taxon>Gammaproteobacteria</taxon>
        <taxon>Enterobacterales</taxon>
        <taxon>Erwiniaceae</taxon>
        <taxon>Buchnera</taxon>
    </lineage>
</organism>
<gene>
    <name evidence="19" type="ORF">D9V73_00795</name>
</gene>
<evidence type="ECO:0000259" key="18">
    <source>
        <dbReference type="Pfam" id="PF08245"/>
    </source>
</evidence>
<dbReference type="InterPro" id="IPR036615">
    <property type="entry name" value="Mur_ligase_C_dom_sf"/>
</dbReference>
<dbReference type="Pfam" id="PF02875">
    <property type="entry name" value="Mur_ligase_C"/>
    <property type="match status" value="1"/>
</dbReference>
<evidence type="ECO:0000256" key="8">
    <source>
        <dbReference type="ARBA" id="ARBA00022741"/>
    </source>
</evidence>
<evidence type="ECO:0000256" key="11">
    <source>
        <dbReference type="ARBA" id="ARBA00022909"/>
    </source>
</evidence>
<keyword evidence="6 16" id="KW-0436">Ligase</keyword>
<dbReference type="OrthoDB" id="9809356at2"/>
<reference evidence="19 20" key="1">
    <citation type="submission" date="2018-10" db="EMBL/GenBank/DDBJ databases">
        <title>Comparative functional genomics of the obligate endosymbiont Buchnera aphidicola.</title>
        <authorList>
            <person name="Chong R.A."/>
        </authorList>
    </citation>
    <scope>NUCLEOTIDE SEQUENCE [LARGE SCALE GENOMIC DNA]</scope>
    <source>
        <strain evidence="19 20">Mrh</strain>
    </source>
</reference>
<feature type="domain" description="Mur ligase C-terminal" evidence="17">
    <location>
        <begin position="285"/>
        <end position="403"/>
    </location>
</feature>
<dbReference type="NCBIfam" id="NF008101">
    <property type="entry name" value="PRK10846.1"/>
    <property type="match status" value="1"/>
</dbReference>
<name>A0A4D6YAZ0_BUCMH</name>
<evidence type="ECO:0000256" key="4">
    <source>
        <dbReference type="ARBA" id="ARBA00008276"/>
    </source>
</evidence>
<comment type="pathway">
    <text evidence="3">Cofactor biosynthesis; tetrahydrofolylpolyglutamate biosynthesis.</text>
</comment>
<evidence type="ECO:0000256" key="5">
    <source>
        <dbReference type="ARBA" id="ARBA00019357"/>
    </source>
</evidence>
<dbReference type="PANTHER" id="PTHR11136">
    <property type="entry name" value="FOLYLPOLYGLUTAMATE SYNTHASE-RELATED"/>
    <property type="match status" value="1"/>
</dbReference>
<dbReference type="GO" id="GO:0046656">
    <property type="term" value="P:folic acid biosynthetic process"/>
    <property type="evidence" value="ECO:0007669"/>
    <property type="project" value="UniProtKB-KW"/>
</dbReference>
<dbReference type="GO" id="GO:0004326">
    <property type="term" value="F:tetrahydrofolylpolyglutamate synthase activity"/>
    <property type="evidence" value="ECO:0007669"/>
    <property type="project" value="UniProtKB-EC"/>
</dbReference>